<protein>
    <recommendedName>
        <fullName evidence="1">RNA helicase</fullName>
        <ecNumber evidence="1">3.6.4.13</ecNumber>
    </recommendedName>
</protein>
<evidence type="ECO:0000256" key="6">
    <source>
        <dbReference type="ARBA" id="ARBA00022840"/>
    </source>
</evidence>
<feature type="region of interest" description="Disordered" evidence="10">
    <location>
        <begin position="1"/>
        <end position="25"/>
    </location>
</feature>
<dbReference type="SMART" id="SM00490">
    <property type="entry name" value="HELICc"/>
    <property type="match status" value="1"/>
</dbReference>
<dbReference type="SUPFAM" id="SSF52540">
    <property type="entry name" value="P-loop containing nucleoside triphosphate hydrolases"/>
    <property type="match status" value="1"/>
</dbReference>
<evidence type="ECO:0000256" key="1">
    <source>
        <dbReference type="ARBA" id="ARBA00012552"/>
    </source>
</evidence>
<dbReference type="InterPro" id="IPR011545">
    <property type="entry name" value="DEAD/DEAH_box_helicase_dom"/>
</dbReference>
<keyword evidence="7" id="KW-0508">mRNA splicing</keyword>
<dbReference type="InterPro" id="IPR011709">
    <property type="entry name" value="DEAD-box_helicase_OB_fold"/>
</dbReference>
<comment type="catalytic activity">
    <reaction evidence="9">
        <text>ATP + H2O = ADP + phosphate + H(+)</text>
        <dbReference type="Rhea" id="RHEA:13065"/>
        <dbReference type="ChEBI" id="CHEBI:15377"/>
        <dbReference type="ChEBI" id="CHEBI:15378"/>
        <dbReference type="ChEBI" id="CHEBI:30616"/>
        <dbReference type="ChEBI" id="CHEBI:43474"/>
        <dbReference type="ChEBI" id="CHEBI:456216"/>
        <dbReference type="EC" id="3.6.4.13"/>
    </reaction>
</comment>
<dbReference type="PROSITE" id="PS00690">
    <property type="entry name" value="DEAH_ATP_HELICASE"/>
    <property type="match status" value="1"/>
</dbReference>
<accession>A0ABQ8IYH1</accession>
<gene>
    <name evidence="14" type="primary">DHX15</name>
    <name evidence="14" type="ORF">DERP_012655</name>
</gene>
<dbReference type="GO" id="GO:0004386">
    <property type="term" value="F:helicase activity"/>
    <property type="evidence" value="ECO:0007669"/>
    <property type="project" value="UniProtKB-KW"/>
</dbReference>
<dbReference type="InterPro" id="IPR048333">
    <property type="entry name" value="HA2_WH"/>
</dbReference>
<dbReference type="Pfam" id="PF04408">
    <property type="entry name" value="WHD_HA2"/>
    <property type="match status" value="1"/>
</dbReference>
<evidence type="ECO:0000256" key="7">
    <source>
        <dbReference type="ARBA" id="ARBA00023187"/>
    </source>
</evidence>
<evidence type="ECO:0000256" key="5">
    <source>
        <dbReference type="ARBA" id="ARBA00022806"/>
    </source>
</evidence>
<feature type="region of interest" description="Disordered" evidence="10">
    <location>
        <begin position="285"/>
        <end position="334"/>
    </location>
</feature>
<dbReference type="InterPro" id="IPR027417">
    <property type="entry name" value="P-loop_NTPase"/>
</dbReference>
<keyword evidence="5 14" id="KW-0347">Helicase</keyword>
<keyword evidence="3" id="KW-0547">Nucleotide-binding</keyword>
<keyword evidence="6" id="KW-0067">ATP-binding</keyword>
<dbReference type="InterPro" id="IPR038765">
    <property type="entry name" value="Papain-like_cys_pep_sf"/>
</dbReference>
<evidence type="ECO:0000256" key="9">
    <source>
        <dbReference type="ARBA" id="ARBA00047984"/>
    </source>
</evidence>
<dbReference type="InterPro" id="IPR002464">
    <property type="entry name" value="DNA/RNA_helicase_DEAH_CS"/>
</dbReference>
<feature type="compositionally biased region" description="Basic residues" evidence="10">
    <location>
        <begin position="358"/>
        <end position="370"/>
    </location>
</feature>
<dbReference type="EC" id="3.6.4.13" evidence="1"/>
<dbReference type="InterPro" id="IPR006578">
    <property type="entry name" value="MADF-dom"/>
</dbReference>
<dbReference type="CDD" id="cd18791">
    <property type="entry name" value="SF2_C_RHA"/>
    <property type="match status" value="1"/>
</dbReference>
<dbReference type="Pfam" id="PF21010">
    <property type="entry name" value="HA2_C"/>
    <property type="match status" value="1"/>
</dbReference>
<dbReference type="Proteomes" id="UP000887458">
    <property type="component" value="Unassembled WGS sequence"/>
</dbReference>
<proteinExistence type="inferred from homology"/>
<evidence type="ECO:0000259" key="11">
    <source>
        <dbReference type="PROSITE" id="PS50802"/>
    </source>
</evidence>
<keyword evidence="4" id="KW-0378">Hydrolase</keyword>
<feature type="compositionally biased region" description="Low complexity" evidence="10">
    <location>
        <begin position="32"/>
        <end position="50"/>
    </location>
</feature>
<dbReference type="SMART" id="SM00487">
    <property type="entry name" value="DEXDc"/>
    <property type="match status" value="1"/>
</dbReference>
<dbReference type="SMART" id="SM00847">
    <property type="entry name" value="HA2"/>
    <property type="match status" value="1"/>
</dbReference>
<dbReference type="Pfam" id="PF00270">
    <property type="entry name" value="DEAD"/>
    <property type="match status" value="1"/>
</dbReference>
<dbReference type="SUPFAM" id="SSF54001">
    <property type="entry name" value="Cysteine proteinases"/>
    <property type="match status" value="1"/>
</dbReference>
<dbReference type="Gene3D" id="1.20.120.1080">
    <property type="match status" value="1"/>
</dbReference>
<feature type="domain" description="Helicase ATP-binding" evidence="12">
    <location>
        <begin position="703"/>
        <end position="868"/>
    </location>
</feature>
<feature type="compositionally biased region" description="Low complexity" evidence="10">
    <location>
        <begin position="312"/>
        <end position="334"/>
    </location>
</feature>
<dbReference type="PANTHER" id="PTHR18934:SF109">
    <property type="entry name" value="ATP-DEPENDENT RNA HELICASE DHX15 HOMOLOG"/>
    <property type="match status" value="1"/>
</dbReference>
<feature type="compositionally biased region" description="Low complexity" evidence="10">
    <location>
        <begin position="11"/>
        <end position="25"/>
    </location>
</feature>
<evidence type="ECO:0000256" key="8">
    <source>
        <dbReference type="ARBA" id="ARBA00024333"/>
    </source>
</evidence>
<feature type="domain" description="OTU" evidence="11">
    <location>
        <begin position="89"/>
        <end position="211"/>
    </location>
</feature>
<reference evidence="14 15" key="2">
    <citation type="journal article" date="2022" name="Mol. Biol. Evol.">
        <title>Comparative Genomics Reveals Insights into the Divergent Evolution of Astigmatic Mites and Household Pest Adaptations.</title>
        <authorList>
            <person name="Xiong Q."/>
            <person name="Wan A.T."/>
            <person name="Liu X."/>
            <person name="Fung C.S."/>
            <person name="Xiao X."/>
            <person name="Malainual N."/>
            <person name="Hou J."/>
            <person name="Wang L."/>
            <person name="Wang M."/>
            <person name="Yang K.Y."/>
            <person name="Cui Y."/>
            <person name="Leung E.L."/>
            <person name="Nong W."/>
            <person name="Shin S.K."/>
            <person name="Au S.W."/>
            <person name="Jeong K.Y."/>
            <person name="Chew F.T."/>
            <person name="Hui J.H."/>
            <person name="Leung T.F."/>
            <person name="Tungtrongchitr A."/>
            <person name="Zhong N."/>
            <person name="Liu Z."/>
            <person name="Tsui S.K."/>
        </authorList>
    </citation>
    <scope>NUCLEOTIDE SEQUENCE [LARGE SCALE GENOMIC DNA]</scope>
    <source>
        <strain evidence="14">Derp</strain>
    </source>
</reference>
<sequence length="1474" mass="167694">MTILPKKKQSKQTTNEEQQQQHHVGHSSNVVVVGGGLQQPPSTTTQSSSSIVGGQIIDVKRPAPDNGHITHGSQLSKRQFERMIRKKGFNIKKMSEDGACLFRAVADQVYGDQEMHSAVRKLCMDYMEKNGDYFSQYVTENFADYIRRKRCEHIHGNHIEIQALSEIFNRPIQVYHYSSEPINIENCQKTDNEPIRLSYHRNTHYNSIVNPYKATIGVGLGLPAFKPGIAEKSLVEKALFMSEQHELEQAMLEDKIRATDWEATNEAIEEQIARESYIEWLRDNERRSRQTMTKSSSTTTSSLNNIDEDSISNKNNNINSSSSSSPRCYSPRCSSSSAAASMAATTSMMMMKGGSSSNHHHHHHHNHYHQQRSSPKRSNDSTMMMMKPPPTSSRSPKAATTTIKNANDDDDSIVTAASTFLDELPASFLGLNDFDISDPLLAQVLIIFDKEELVHVLLDEIEIRMEFLIDTGNENFKMNKTRTEKWQEVADAVTKAAREFFASKNVEFDFKNPLTGDDAKKKYRNLRSTFNKKMKYQTGAASGDGRNWPFFDSMYRMHMAITRIDTVEKNSPKNELANSVSNYLQQKTLTYSTPTIPNDEEYFMSNLAPSDRMMLSGLIKMFYGVINKSDSHRMAAMDMLHQLNNSLYCSNDPANLKMMMAVHHRLQVQQQQLPELIRIQTQHIHQDIMNYFLPVWEYQSKFIDLLDQSQIIVLVGETGSGKTTQIPQWCVDYCRKRKIRIGVSCTQPRRVAAMSVATRVAEEMDVQLGQEVGYSIRFEDCCSQRTILKYCTDGMLLREAMSDPLLEAYSIILLDEAHERTLSTDILMGVLKQVVTKRSDLKIIVMSATLDAGKFQQYFDNAPLMNVPGRTHPVEIFYTPEPERDYLEAAIRTVIQIHVCEEEGDCLVFLTGQEEIEEACKRIKREIDNLGPDVGQLKCIPLYSTLPPNLQQRIFEPAPPNRSNGAVGRKVVISTNIAETSLTIDGVVYVIDPGFSKQKVYNPRIRVESLLVSPISRASAQQRAGRAGRTKPGKCFRLYTEKAFKNDMQEQTYPEILRSNLGTVVLQLKKLGIHDLVHFDFMDPPAPETLMRALELLNYIGALDDEGEMTDIGAIMAEFPLDPQLSKMLISSCDYNCSNEILSIASMLSVPQCFVRPNEHKKAADDAKLRFAHIDGDHLTLLNVYHAFKQNHEDANWCYENFINYRSLKQADNVRQQLARIMDRFNLKRISTEFTSKDYYLNIRKALVSGYFMQVAHLERNGAYLTIKDNQIVYLHPSSVLDHKPDWVLYNEFVLTAKNYIRTVTEIKPEWLLRIAPVYYNLDYFPQCEAKRQLEFVRSKLSAQREKLGIAAIRSPVFTEHISINISSDADATRHGHSSRDTVRKQAKFFESHNETNASAEPTAKYLPVGSNSIHKQVAKCATKPCPEVRKNRSFSRFHVISLTSNLNSFCVRILNERTSINVTISSLLPTAIV</sequence>
<feature type="compositionally biased region" description="Low complexity" evidence="10">
    <location>
        <begin position="381"/>
        <end position="402"/>
    </location>
</feature>
<evidence type="ECO:0000259" key="13">
    <source>
        <dbReference type="PROSITE" id="PS51194"/>
    </source>
</evidence>
<evidence type="ECO:0000259" key="12">
    <source>
        <dbReference type="PROSITE" id="PS51192"/>
    </source>
</evidence>
<keyword evidence="2" id="KW-0507">mRNA processing</keyword>
<dbReference type="Gene3D" id="3.90.70.80">
    <property type="match status" value="1"/>
</dbReference>
<dbReference type="Pfam" id="PF00271">
    <property type="entry name" value="Helicase_C"/>
    <property type="match status" value="1"/>
</dbReference>
<comment type="similarity">
    <text evidence="8">Belongs to the DEAD box helicase family. DEAH subfamily. DDX15/PRP43 sub-subfamily.</text>
</comment>
<feature type="compositionally biased region" description="Low complexity" evidence="10">
    <location>
        <begin position="291"/>
        <end position="302"/>
    </location>
</feature>
<dbReference type="InterPro" id="IPR014001">
    <property type="entry name" value="Helicase_ATP-bd"/>
</dbReference>
<dbReference type="InterPro" id="IPR003323">
    <property type="entry name" value="OTU_dom"/>
</dbReference>
<comment type="caution">
    <text evidence="14">The sequence shown here is derived from an EMBL/GenBank/DDBJ whole genome shotgun (WGS) entry which is preliminary data.</text>
</comment>
<organism evidence="14 15">
    <name type="scientific">Dermatophagoides pteronyssinus</name>
    <name type="common">European house dust mite</name>
    <dbReference type="NCBI Taxonomy" id="6956"/>
    <lineage>
        <taxon>Eukaryota</taxon>
        <taxon>Metazoa</taxon>
        <taxon>Ecdysozoa</taxon>
        <taxon>Arthropoda</taxon>
        <taxon>Chelicerata</taxon>
        <taxon>Arachnida</taxon>
        <taxon>Acari</taxon>
        <taxon>Acariformes</taxon>
        <taxon>Sarcoptiformes</taxon>
        <taxon>Astigmata</taxon>
        <taxon>Psoroptidia</taxon>
        <taxon>Analgoidea</taxon>
        <taxon>Pyroglyphidae</taxon>
        <taxon>Dermatophagoidinae</taxon>
        <taxon>Dermatophagoides</taxon>
    </lineage>
</organism>
<evidence type="ECO:0000313" key="14">
    <source>
        <dbReference type="EMBL" id="KAH9415359.1"/>
    </source>
</evidence>
<dbReference type="Pfam" id="PF02338">
    <property type="entry name" value="OTU"/>
    <property type="match status" value="1"/>
</dbReference>
<feature type="compositionally biased region" description="Basic residues" evidence="10">
    <location>
        <begin position="1"/>
        <end position="10"/>
    </location>
</feature>
<feature type="domain" description="Helicase C-terminal" evidence="13">
    <location>
        <begin position="893"/>
        <end position="1072"/>
    </location>
</feature>
<dbReference type="PROSITE" id="PS51192">
    <property type="entry name" value="HELICASE_ATP_BIND_1"/>
    <property type="match status" value="1"/>
</dbReference>
<dbReference type="InterPro" id="IPR007502">
    <property type="entry name" value="Helicase-assoc_dom"/>
</dbReference>
<evidence type="ECO:0000256" key="2">
    <source>
        <dbReference type="ARBA" id="ARBA00022664"/>
    </source>
</evidence>
<dbReference type="PROSITE" id="PS50802">
    <property type="entry name" value="OTU"/>
    <property type="match status" value="1"/>
</dbReference>
<dbReference type="PROSITE" id="PS51194">
    <property type="entry name" value="HELICASE_CTER"/>
    <property type="match status" value="1"/>
</dbReference>
<dbReference type="CDD" id="cd17973">
    <property type="entry name" value="DEXHc_DHX15"/>
    <property type="match status" value="1"/>
</dbReference>
<feature type="region of interest" description="Disordered" evidence="10">
    <location>
        <begin position="350"/>
        <end position="405"/>
    </location>
</feature>
<dbReference type="EMBL" id="NJHN03000098">
    <property type="protein sequence ID" value="KAH9415359.1"/>
    <property type="molecule type" value="Genomic_DNA"/>
</dbReference>
<evidence type="ECO:0000256" key="4">
    <source>
        <dbReference type="ARBA" id="ARBA00022801"/>
    </source>
</evidence>
<evidence type="ECO:0000256" key="3">
    <source>
        <dbReference type="ARBA" id="ARBA00022741"/>
    </source>
</evidence>
<dbReference type="PANTHER" id="PTHR18934">
    <property type="entry name" value="ATP-DEPENDENT RNA HELICASE"/>
    <property type="match status" value="1"/>
</dbReference>
<evidence type="ECO:0000313" key="15">
    <source>
        <dbReference type="Proteomes" id="UP000887458"/>
    </source>
</evidence>
<dbReference type="CDD" id="cd22752">
    <property type="entry name" value="OTU_OTUD5-like"/>
    <property type="match status" value="1"/>
</dbReference>
<feature type="region of interest" description="Disordered" evidence="10">
    <location>
        <begin position="32"/>
        <end position="51"/>
    </location>
</feature>
<dbReference type="InterPro" id="IPR044756">
    <property type="entry name" value="DHX15_DEXHc"/>
</dbReference>
<reference evidence="14 15" key="1">
    <citation type="journal article" date="2018" name="J. Allergy Clin. Immunol.">
        <title>High-quality assembly of Dermatophagoides pteronyssinus genome and transcriptome reveals a wide range of novel allergens.</title>
        <authorList>
            <person name="Liu X.Y."/>
            <person name="Yang K.Y."/>
            <person name="Wang M.Q."/>
            <person name="Kwok J.S."/>
            <person name="Zeng X."/>
            <person name="Yang Z."/>
            <person name="Xiao X.J."/>
            <person name="Lau C.P."/>
            <person name="Li Y."/>
            <person name="Huang Z.M."/>
            <person name="Ba J.G."/>
            <person name="Yim A.K."/>
            <person name="Ouyang C.Y."/>
            <person name="Ngai S.M."/>
            <person name="Chan T.F."/>
            <person name="Leung E.L."/>
            <person name="Liu L."/>
            <person name="Liu Z.G."/>
            <person name="Tsui S.K."/>
        </authorList>
    </citation>
    <scope>NUCLEOTIDE SEQUENCE [LARGE SCALE GENOMIC DNA]</scope>
    <source>
        <strain evidence="14">Derp</strain>
    </source>
</reference>
<dbReference type="Pfam" id="PF07717">
    <property type="entry name" value="OB_NTP_bind"/>
    <property type="match status" value="1"/>
</dbReference>
<dbReference type="Pfam" id="PF10545">
    <property type="entry name" value="MADF_DNA_bdg"/>
    <property type="match status" value="1"/>
</dbReference>
<name>A0ABQ8IYH1_DERPT</name>
<dbReference type="Gene3D" id="3.40.50.300">
    <property type="entry name" value="P-loop containing nucleotide triphosphate hydrolases"/>
    <property type="match status" value="2"/>
</dbReference>
<evidence type="ECO:0000256" key="10">
    <source>
        <dbReference type="SAM" id="MobiDB-lite"/>
    </source>
</evidence>
<dbReference type="InterPro" id="IPR001650">
    <property type="entry name" value="Helicase_C-like"/>
</dbReference>
<keyword evidence="15" id="KW-1185">Reference proteome</keyword>